<gene>
    <name evidence="2" type="ORF">V9T40_000907</name>
</gene>
<evidence type="ECO:0000313" key="3">
    <source>
        <dbReference type="Proteomes" id="UP001367676"/>
    </source>
</evidence>
<dbReference type="EMBL" id="JBBCAQ010000034">
    <property type="protein sequence ID" value="KAK7580278.1"/>
    <property type="molecule type" value="Genomic_DNA"/>
</dbReference>
<name>A0AAN9TE87_9HEMI</name>
<comment type="caution">
    <text evidence="2">The sequence shown here is derived from an EMBL/GenBank/DDBJ whole genome shotgun (WGS) entry which is preliminary data.</text>
</comment>
<protein>
    <submittedName>
        <fullName evidence="2">Uncharacterized protein</fullName>
    </submittedName>
</protein>
<evidence type="ECO:0000313" key="2">
    <source>
        <dbReference type="EMBL" id="KAK7580278.1"/>
    </source>
</evidence>
<proteinExistence type="predicted"/>
<keyword evidence="3" id="KW-1185">Reference proteome</keyword>
<organism evidence="2 3">
    <name type="scientific">Parthenolecanium corni</name>
    <dbReference type="NCBI Taxonomy" id="536013"/>
    <lineage>
        <taxon>Eukaryota</taxon>
        <taxon>Metazoa</taxon>
        <taxon>Ecdysozoa</taxon>
        <taxon>Arthropoda</taxon>
        <taxon>Hexapoda</taxon>
        <taxon>Insecta</taxon>
        <taxon>Pterygota</taxon>
        <taxon>Neoptera</taxon>
        <taxon>Paraneoptera</taxon>
        <taxon>Hemiptera</taxon>
        <taxon>Sternorrhyncha</taxon>
        <taxon>Coccoidea</taxon>
        <taxon>Coccidae</taxon>
        <taxon>Parthenolecanium</taxon>
    </lineage>
</organism>
<sequence length="68" mass="7708">MPRLPLAPRKNSFSYPLTPPEDESRSHEFTCAAPHLSDYCMYTSPTPFTIIFGAFRESSNLSQFGRAH</sequence>
<dbReference type="Proteomes" id="UP001367676">
    <property type="component" value="Unassembled WGS sequence"/>
</dbReference>
<evidence type="ECO:0000256" key="1">
    <source>
        <dbReference type="SAM" id="MobiDB-lite"/>
    </source>
</evidence>
<dbReference type="AlphaFoldDB" id="A0AAN9TE87"/>
<feature type="region of interest" description="Disordered" evidence="1">
    <location>
        <begin position="1"/>
        <end position="26"/>
    </location>
</feature>
<reference evidence="2 3" key="1">
    <citation type="submission" date="2024-03" db="EMBL/GenBank/DDBJ databases">
        <title>Adaptation during the transition from Ophiocordyceps entomopathogen to insect associate is accompanied by gene loss and intensified selection.</title>
        <authorList>
            <person name="Ward C.M."/>
            <person name="Onetto C.A."/>
            <person name="Borneman A.R."/>
        </authorList>
    </citation>
    <scope>NUCLEOTIDE SEQUENCE [LARGE SCALE GENOMIC DNA]</scope>
    <source>
        <strain evidence="2">AWRI1</strain>
        <tissue evidence="2">Single Adult Female</tissue>
    </source>
</reference>
<accession>A0AAN9TE87</accession>